<keyword evidence="3" id="KW-1185">Reference proteome</keyword>
<evidence type="ECO:0000259" key="1">
    <source>
        <dbReference type="Pfam" id="PF01261"/>
    </source>
</evidence>
<dbReference type="SUPFAM" id="SSF51658">
    <property type="entry name" value="Xylose isomerase-like"/>
    <property type="match status" value="1"/>
</dbReference>
<sequence length="272" mass="29059">MVDMHGVDLLGVAHFSAIMLPPDDFARAAARAGFGAIGLRLHPAFQGAPYYELPLGSRASGEFKSVLDTEGLEVFDIEFFVIDPSFEASAVERVIESAADLGARRLSVCGDDWDRGRLVANFAALCAIAARHGMSVDIENMGWRVIKTFQDGAAVVKEAGAENAGVLVDGIHFFRNGATVSELREHSWRVAHVQLCDARGPAPRTNEEMIAEARGGRLAPGAGELGLAELVAATRPGTRFSVEVPLTGGKAPVDHLSRLATTAKSLLERSRR</sequence>
<keyword evidence="2" id="KW-0413">Isomerase</keyword>
<dbReference type="EMBL" id="JBEPLM010000020">
    <property type="protein sequence ID" value="MET3597125.1"/>
    <property type="molecule type" value="Genomic_DNA"/>
</dbReference>
<dbReference type="PANTHER" id="PTHR12110:SF48">
    <property type="entry name" value="BLL3656 PROTEIN"/>
    <property type="match status" value="1"/>
</dbReference>
<feature type="domain" description="Xylose isomerase-like TIM barrel" evidence="1">
    <location>
        <begin position="27"/>
        <end position="233"/>
    </location>
</feature>
<dbReference type="GO" id="GO:0016853">
    <property type="term" value="F:isomerase activity"/>
    <property type="evidence" value="ECO:0007669"/>
    <property type="project" value="UniProtKB-KW"/>
</dbReference>
<organism evidence="2 3">
    <name type="scientific">Mesorhizobium shonense</name>
    <dbReference type="NCBI Taxonomy" id="1209948"/>
    <lineage>
        <taxon>Bacteria</taxon>
        <taxon>Pseudomonadati</taxon>
        <taxon>Pseudomonadota</taxon>
        <taxon>Alphaproteobacteria</taxon>
        <taxon>Hyphomicrobiales</taxon>
        <taxon>Phyllobacteriaceae</taxon>
        <taxon>Mesorhizobium</taxon>
    </lineage>
</organism>
<evidence type="ECO:0000313" key="2">
    <source>
        <dbReference type="EMBL" id="MET3597125.1"/>
    </source>
</evidence>
<gene>
    <name evidence="2" type="ORF">ABID26_006549</name>
</gene>
<proteinExistence type="predicted"/>
<comment type="caution">
    <text evidence="2">The sequence shown here is derived from an EMBL/GenBank/DDBJ whole genome shotgun (WGS) entry which is preliminary data.</text>
</comment>
<dbReference type="InterPro" id="IPR036237">
    <property type="entry name" value="Xyl_isomerase-like_sf"/>
</dbReference>
<dbReference type="RefSeq" id="WP_292372782.1">
    <property type="nucleotide sequence ID" value="NZ_JBEPLM010000020.1"/>
</dbReference>
<dbReference type="Gene3D" id="3.20.20.150">
    <property type="entry name" value="Divalent-metal-dependent TIM barrel enzymes"/>
    <property type="match status" value="1"/>
</dbReference>
<name>A0ABV2I2N3_9HYPH</name>
<evidence type="ECO:0000313" key="3">
    <source>
        <dbReference type="Proteomes" id="UP001549036"/>
    </source>
</evidence>
<dbReference type="Pfam" id="PF01261">
    <property type="entry name" value="AP_endonuc_2"/>
    <property type="match status" value="1"/>
</dbReference>
<protein>
    <submittedName>
        <fullName evidence="2">Sugar phosphate isomerase/epimerase</fullName>
    </submittedName>
</protein>
<dbReference type="InterPro" id="IPR013022">
    <property type="entry name" value="Xyl_isomerase-like_TIM-brl"/>
</dbReference>
<accession>A0ABV2I2N3</accession>
<dbReference type="InterPro" id="IPR050312">
    <property type="entry name" value="IolE/XylAMocC-like"/>
</dbReference>
<reference evidence="2 3" key="1">
    <citation type="submission" date="2024-06" db="EMBL/GenBank/DDBJ databases">
        <title>Genomic Encyclopedia of Type Strains, Phase IV (KMG-IV): sequencing the most valuable type-strain genomes for metagenomic binning, comparative biology and taxonomic classification.</title>
        <authorList>
            <person name="Goeker M."/>
        </authorList>
    </citation>
    <scope>NUCLEOTIDE SEQUENCE [LARGE SCALE GENOMIC DNA]</scope>
    <source>
        <strain evidence="2 3">DSM 29846</strain>
    </source>
</reference>
<dbReference type="PANTHER" id="PTHR12110">
    <property type="entry name" value="HYDROXYPYRUVATE ISOMERASE"/>
    <property type="match status" value="1"/>
</dbReference>
<dbReference type="Proteomes" id="UP001549036">
    <property type="component" value="Unassembled WGS sequence"/>
</dbReference>